<proteinExistence type="predicted"/>
<organism evidence="1 2">
    <name type="scientific">Dreissena polymorpha</name>
    <name type="common">Zebra mussel</name>
    <name type="synonym">Mytilus polymorpha</name>
    <dbReference type="NCBI Taxonomy" id="45954"/>
    <lineage>
        <taxon>Eukaryota</taxon>
        <taxon>Metazoa</taxon>
        <taxon>Spiralia</taxon>
        <taxon>Lophotrochozoa</taxon>
        <taxon>Mollusca</taxon>
        <taxon>Bivalvia</taxon>
        <taxon>Autobranchia</taxon>
        <taxon>Heteroconchia</taxon>
        <taxon>Euheterodonta</taxon>
        <taxon>Imparidentia</taxon>
        <taxon>Neoheterodontei</taxon>
        <taxon>Myida</taxon>
        <taxon>Dreissenoidea</taxon>
        <taxon>Dreissenidae</taxon>
        <taxon>Dreissena</taxon>
    </lineage>
</organism>
<dbReference type="EMBL" id="JAIWYP010000008">
    <property type="protein sequence ID" value="KAH3785715.1"/>
    <property type="molecule type" value="Genomic_DNA"/>
</dbReference>
<accession>A0A9D4EXD0</accession>
<comment type="caution">
    <text evidence="1">The sequence shown here is derived from an EMBL/GenBank/DDBJ whole genome shotgun (WGS) entry which is preliminary data.</text>
</comment>
<dbReference type="AlphaFoldDB" id="A0A9D4EXD0"/>
<reference evidence="1" key="1">
    <citation type="journal article" date="2019" name="bioRxiv">
        <title>The Genome of the Zebra Mussel, Dreissena polymorpha: A Resource for Invasive Species Research.</title>
        <authorList>
            <person name="McCartney M.A."/>
            <person name="Auch B."/>
            <person name="Kono T."/>
            <person name="Mallez S."/>
            <person name="Zhang Y."/>
            <person name="Obille A."/>
            <person name="Becker A."/>
            <person name="Abrahante J.E."/>
            <person name="Garbe J."/>
            <person name="Badalamenti J.P."/>
            <person name="Herman A."/>
            <person name="Mangelson H."/>
            <person name="Liachko I."/>
            <person name="Sullivan S."/>
            <person name="Sone E.D."/>
            <person name="Koren S."/>
            <person name="Silverstein K.A.T."/>
            <person name="Beckman K.B."/>
            <person name="Gohl D.M."/>
        </authorList>
    </citation>
    <scope>NUCLEOTIDE SEQUENCE</scope>
    <source>
        <strain evidence="1">Duluth1</strain>
        <tissue evidence="1">Whole animal</tissue>
    </source>
</reference>
<gene>
    <name evidence="1" type="ORF">DPMN_163809</name>
</gene>
<evidence type="ECO:0000313" key="1">
    <source>
        <dbReference type="EMBL" id="KAH3785715.1"/>
    </source>
</evidence>
<dbReference type="Proteomes" id="UP000828390">
    <property type="component" value="Unassembled WGS sequence"/>
</dbReference>
<sequence length="68" mass="7500">MFWKDSLTHTTPATFLTIGTTTHVCRGAMLDVGLDMPDPGMVPDGAKCDEKKVNNLTLYTFKCICCPF</sequence>
<evidence type="ECO:0000313" key="2">
    <source>
        <dbReference type="Proteomes" id="UP000828390"/>
    </source>
</evidence>
<keyword evidence="2" id="KW-1185">Reference proteome</keyword>
<name>A0A9D4EXD0_DREPO</name>
<protein>
    <submittedName>
        <fullName evidence="1">Uncharacterized protein</fullName>
    </submittedName>
</protein>
<reference evidence="1" key="2">
    <citation type="submission" date="2020-11" db="EMBL/GenBank/DDBJ databases">
        <authorList>
            <person name="McCartney M.A."/>
            <person name="Auch B."/>
            <person name="Kono T."/>
            <person name="Mallez S."/>
            <person name="Becker A."/>
            <person name="Gohl D.M."/>
            <person name="Silverstein K.A.T."/>
            <person name="Koren S."/>
            <person name="Bechman K.B."/>
            <person name="Herman A."/>
            <person name="Abrahante J.E."/>
            <person name="Garbe J."/>
        </authorList>
    </citation>
    <scope>NUCLEOTIDE SEQUENCE</scope>
    <source>
        <strain evidence="1">Duluth1</strain>
        <tissue evidence="1">Whole animal</tissue>
    </source>
</reference>